<evidence type="ECO:0000313" key="1">
    <source>
        <dbReference type="EMBL" id="KAA6313201.1"/>
    </source>
</evidence>
<protein>
    <submittedName>
        <fullName evidence="1">Uncharacterized protein</fullName>
    </submittedName>
</protein>
<dbReference type="AlphaFoldDB" id="A0A5J4PWL3"/>
<accession>A0A5J4PWL3</accession>
<feature type="non-terminal residue" evidence="1">
    <location>
        <position position="59"/>
    </location>
</feature>
<gene>
    <name evidence="1" type="ORF">EZS27_035991</name>
</gene>
<name>A0A5J4PWL3_9ZZZZ</name>
<dbReference type="EMBL" id="SNRY01006166">
    <property type="protein sequence ID" value="KAA6313201.1"/>
    <property type="molecule type" value="Genomic_DNA"/>
</dbReference>
<comment type="caution">
    <text evidence="1">The sequence shown here is derived from an EMBL/GenBank/DDBJ whole genome shotgun (WGS) entry which is preliminary data.</text>
</comment>
<sequence length="59" mass="6898">MEKLLNLYTDYLLSSFVQVTCTCLSRLLNVSQSHDKLTRMLSTNEFTSKDLWEQVKLLV</sequence>
<organism evidence="1">
    <name type="scientific">termite gut metagenome</name>
    <dbReference type="NCBI Taxonomy" id="433724"/>
    <lineage>
        <taxon>unclassified sequences</taxon>
        <taxon>metagenomes</taxon>
        <taxon>organismal metagenomes</taxon>
    </lineage>
</organism>
<proteinExistence type="predicted"/>
<reference evidence="1" key="1">
    <citation type="submission" date="2019-03" db="EMBL/GenBank/DDBJ databases">
        <title>Single cell metagenomics reveals metabolic interactions within the superorganism composed of flagellate Streblomastix strix and complex community of Bacteroidetes bacteria on its surface.</title>
        <authorList>
            <person name="Treitli S.C."/>
            <person name="Kolisko M."/>
            <person name="Husnik F."/>
            <person name="Keeling P."/>
            <person name="Hampl V."/>
        </authorList>
    </citation>
    <scope>NUCLEOTIDE SEQUENCE</scope>
    <source>
        <strain evidence="1">STM</strain>
    </source>
</reference>